<proteinExistence type="predicted"/>
<evidence type="ECO:0000256" key="2">
    <source>
        <dbReference type="SAM" id="SignalP"/>
    </source>
</evidence>
<sequence>MDGNNKYFVLILLHLSLASTHTLRGHLQPLGFQRDTDGDITTLSILPSNEEFYQLLINKETALLKNAAKRSPAIDHWTEKYLKEKYGNLTLKLEGKSEDQTRPEGNLGLGFDTISNFIDSYHIQPKYAVTQLPDPMRHEIFVMPFMRCGPLSTSVIESHLWMSSGQTSSRLHRDNTYTLHCSIKGRKDWILMDSKHLDKMYINNQVDNFSGSSSINPDRVNLLRYPRIAEIPFKQGNITPGDCILVPPGCAHQVRSHGPVNVAFTFLFEITDDKLKNFNPIHCSQDYVPLSQYHLSWSYSGSGILSMGNSESNTFRKEILEQWFGKRTKIHFNIIQDTFEGLLKYYPKEATKVTTLVKDIVSSCQFASVQVAEEAVVETSGLFDKIKFKNGYRAVGGSGAFADKILTALDSNQDGLITISEVASNLDVALESYKLVEYDDDVNVPSDGEGGNQEDDEDRGGASEEEDEGIDSEEDPDVENKQMTSSSEYHNKKKHDEL</sequence>
<dbReference type="SMART" id="SM00558">
    <property type="entry name" value="JmjC"/>
    <property type="match status" value="1"/>
</dbReference>
<dbReference type="Gene3D" id="2.60.120.650">
    <property type="entry name" value="Cupin"/>
    <property type="match status" value="1"/>
</dbReference>
<dbReference type="PROSITE" id="PS51184">
    <property type="entry name" value="JMJC"/>
    <property type="match status" value="1"/>
</dbReference>
<dbReference type="HOGENOM" id="CLU_016785_9_2_1"/>
<accession>B3RZL7</accession>
<feature type="domain" description="JmjC" evidence="3">
    <location>
        <begin position="121"/>
        <end position="283"/>
    </location>
</feature>
<dbReference type="SUPFAM" id="SSF51197">
    <property type="entry name" value="Clavaminate synthase-like"/>
    <property type="match status" value="1"/>
</dbReference>
<dbReference type="PhylomeDB" id="B3RZL7"/>
<dbReference type="InterPro" id="IPR003347">
    <property type="entry name" value="JmjC_dom"/>
</dbReference>
<dbReference type="KEGG" id="tad:TRIADDRAFT_57502"/>
<name>B3RZL7_TRIAD</name>
<feature type="compositionally biased region" description="Acidic residues" evidence="1">
    <location>
        <begin position="452"/>
        <end position="477"/>
    </location>
</feature>
<dbReference type="GO" id="GO:0016706">
    <property type="term" value="F:2-oxoglutarate-dependent dioxygenase activity"/>
    <property type="evidence" value="ECO:0000318"/>
    <property type="project" value="GO_Central"/>
</dbReference>
<feature type="chain" id="PRO_5002797132" description="JmjC domain-containing protein" evidence="2">
    <location>
        <begin position="21"/>
        <end position="498"/>
    </location>
</feature>
<evidence type="ECO:0000259" key="3">
    <source>
        <dbReference type="PROSITE" id="PS51184"/>
    </source>
</evidence>
<dbReference type="Proteomes" id="UP000009022">
    <property type="component" value="Unassembled WGS sequence"/>
</dbReference>
<gene>
    <name evidence="4" type="ORF">TRIADDRAFT_57502</name>
</gene>
<feature type="region of interest" description="Disordered" evidence="1">
    <location>
        <begin position="439"/>
        <end position="498"/>
    </location>
</feature>
<dbReference type="OrthoDB" id="415358at2759"/>
<dbReference type="PROSITE" id="PS00018">
    <property type="entry name" value="EF_HAND_1"/>
    <property type="match status" value="1"/>
</dbReference>
<evidence type="ECO:0000313" key="4">
    <source>
        <dbReference type="EMBL" id="EDV23858.1"/>
    </source>
</evidence>
<dbReference type="GeneID" id="6754970"/>
<dbReference type="InParanoid" id="B3RZL7"/>
<keyword evidence="5" id="KW-1185">Reference proteome</keyword>
<dbReference type="PANTHER" id="PTHR12461:SF52">
    <property type="entry name" value="JMJC DOMAIN-CONTAINING PROTEIN"/>
    <property type="match status" value="1"/>
</dbReference>
<dbReference type="InterPro" id="IPR018247">
    <property type="entry name" value="EF_Hand_1_Ca_BS"/>
</dbReference>
<dbReference type="CTD" id="6754970"/>
<dbReference type="EMBL" id="DS985246">
    <property type="protein sequence ID" value="EDV23858.1"/>
    <property type="molecule type" value="Genomic_DNA"/>
</dbReference>
<keyword evidence="2" id="KW-0732">Signal</keyword>
<dbReference type="InterPro" id="IPR041667">
    <property type="entry name" value="Cupin_8"/>
</dbReference>
<dbReference type="AlphaFoldDB" id="B3RZL7"/>
<evidence type="ECO:0000256" key="1">
    <source>
        <dbReference type="SAM" id="MobiDB-lite"/>
    </source>
</evidence>
<organism evidence="4 5">
    <name type="scientific">Trichoplax adhaerens</name>
    <name type="common">Trichoplax reptans</name>
    <dbReference type="NCBI Taxonomy" id="10228"/>
    <lineage>
        <taxon>Eukaryota</taxon>
        <taxon>Metazoa</taxon>
        <taxon>Placozoa</taxon>
        <taxon>Uniplacotomia</taxon>
        <taxon>Trichoplacea</taxon>
        <taxon>Trichoplacidae</taxon>
        <taxon>Trichoplax</taxon>
    </lineage>
</organism>
<reference evidence="4 5" key="1">
    <citation type="journal article" date="2008" name="Nature">
        <title>The Trichoplax genome and the nature of placozoans.</title>
        <authorList>
            <person name="Srivastava M."/>
            <person name="Begovic E."/>
            <person name="Chapman J."/>
            <person name="Putnam N.H."/>
            <person name="Hellsten U."/>
            <person name="Kawashima T."/>
            <person name="Kuo A."/>
            <person name="Mitros T."/>
            <person name="Salamov A."/>
            <person name="Carpenter M.L."/>
            <person name="Signorovitch A.Y."/>
            <person name="Moreno M.A."/>
            <person name="Kamm K."/>
            <person name="Grimwood J."/>
            <person name="Schmutz J."/>
            <person name="Shapiro H."/>
            <person name="Grigoriev I.V."/>
            <person name="Buss L.W."/>
            <person name="Schierwater B."/>
            <person name="Dellaporta S.L."/>
            <person name="Rokhsar D.S."/>
        </authorList>
    </citation>
    <scope>NUCLEOTIDE SEQUENCE [LARGE SCALE GENOMIC DNA]</scope>
    <source>
        <strain evidence="4 5">Grell-BS-1999</strain>
    </source>
</reference>
<dbReference type="Pfam" id="PF13621">
    <property type="entry name" value="Cupin_8"/>
    <property type="match status" value="1"/>
</dbReference>
<protein>
    <recommendedName>
        <fullName evidence="3">JmjC domain-containing protein</fullName>
    </recommendedName>
</protein>
<dbReference type="RefSeq" id="XP_002113384.1">
    <property type="nucleotide sequence ID" value="XM_002113348.1"/>
</dbReference>
<dbReference type="eggNOG" id="KOG2132">
    <property type="taxonomic scope" value="Eukaryota"/>
</dbReference>
<feature type="signal peptide" evidence="2">
    <location>
        <begin position="1"/>
        <end position="20"/>
    </location>
</feature>
<dbReference type="PANTHER" id="PTHR12461">
    <property type="entry name" value="HYPOXIA-INDUCIBLE FACTOR 1 ALPHA INHIBITOR-RELATED"/>
    <property type="match status" value="1"/>
</dbReference>
<evidence type="ECO:0000313" key="5">
    <source>
        <dbReference type="Proteomes" id="UP000009022"/>
    </source>
</evidence>